<dbReference type="Proteomes" id="UP000619376">
    <property type="component" value="Unassembled WGS sequence"/>
</dbReference>
<dbReference type="GO" id="GO:0003677">
    <property type="term" value="F:DNA binding"/>
    <property type="evidence" value="ECO:0007669"/>
    <property type="project" value="UniProtKB-KW"/>
</dbReference>
<dbReference type="Proteomes" id="UP000539473">
    <property type="component" value="Unassembled WGS sequence"/>
</dbReference>
<gene>
    <name evidence="3" type="ORF">GCM10017781_46020</name>
    <name evidence="4" type="ORF">HNQ07_004645</name>
</gene>
<dbReference type="Pfam" id="PF00196">
    <property type="entry name" value="GerE"/>
    <property type="match status" value="1"/>
</dbReference>
<dbReference type="InterPro" id="IPR000792">
    <property type="entry name" value="Tscrpt_reg_LuxR_C"/>
</dbReference>
<dbReference type="RefSeq" id="WP_184116190.1">
    <property type="nucleotide sequence ID" value="NZ_BNAJ01000022.1"/>
</dbReference>
<dbReference type="SUPFAM" id="SSF46894">
    <property type="entry name" value="C-terminal effector domain of the bipartite response regulators"/>
    <property type="match status" value="1"/>
</dbReference>
<comment type="caution">
    <text evidence="4">The sequence shown here is derived from an EMBL/GenBank/DDBJ whole genome shotgun (WGS) entry which is preliminary data.</text>
</comment>
<evidence type="ECO:0000256" key="1">
    <source>
        <dbReference type="ARBA" id="ARBA00023125"/>
    </source>
</evidence>
<dbReference type="CDD" id="cd06170">
    <property type="entry name" value="LuxR_C_like"/>
    <property type="match status" value="1"/>
</dbReference>
<evidence type="ECO:0000313" key="3">
    <source>
        <dbReference type="EMBL" id="GHF65025.1"/>
    </source>
</evidence>
<reference evidence="3" key="4">
    <citation type="submission" date="2024-05" db="EMBL/GenBank/DDBJ databases">
        <authorList>
            <person name="Sun Q."/>
            <person name="Zhou Y."/>
        </authorList>
    </citation>
    <scope>NUCLEOTIDE SEQUENCE</scope>
    <source>
        <strain evidence="3">CGMCC 1.18437</strain>
    </source>
</reference>
<organism evidence="4 5">
    <name type="scientific">Deinococcus metalli</name>
    <dbReference type="NCBI Taxonomy" id="1141878"/>
    <lineage>
        <taxon>Bacteria</taxon>
        <taxon>Thermotogati</taxon>
        <taxon>Deinococcota</taxon>
        <taxon>Deinococci</taxon>
        <taxon>Deinococcales</taxon>
        <taxon>Deinococcaceae</taxon>
        <taxon>Deinococcus</taxon>
    </lineage>
</organism>
<keyword evidence="6" id="KW-1185">Reference proteome</keyword>
<dbReference type="PROSITE" id="PS50043">
    <property type="entry name" value="HTH_LUXR_2"/>
    <property type="match status" value="1"/>
</dbReference>
<dbReference type="InterPro" id="IPR016032">
    <property type="entry name" value="Sig_transdc_resp-reg_C-effctor"/>
</dbReference>
<reference evidence="6" key="2">
    <citation type="journal article" date="2019" name="Int. J. Syst. Evol. Microbiol.">
        <title>The Global Catalogue of Microorganisms (GCM) 10K type strain sequencing project: providing services to taxonomists for standard genome sequencing and annotation.</title>
        <authorList>
            <consortium name="The Broad Institute Genomics Platform"/>
            <consortium name="The Broad Institute Genome Sequencing Center for Infectious Disease"/>
            <person name="Wu L."/>
            <person name="Ma J."/>
        </authorList>
    </citation>
    <scope>NUCLEOTIDE SEQUENCE [LARGE SCALE GENOMIC DNA]</scope>
    <source>
        <strain evidence="6">CGMCC 1.18437</strain>
    </source>
</reference>
<dbReference type="InterPro" id="IPR039420">
    <property type="entry name" value="WalR-like"/>
</dbReference>
<reference evidence="4 5" key="3">
    <citation type="submission" date="2020-08" db="EMBL/GenBank/DDBJ databases">
        <title>Genomic Encyclopedia of Type Strains, Phase IV (KMG-IV): sequencing the most valuable type-strain genomes for metagenomic binning, comparative biology and taxonomic classification.</title>
        <authorList>
            <person name="Goeker M."/>
        </authorList>
    </citation>
    <scope>NUCLEOTIDE SEQUENCE [LARGE SCALE GENOMIC DNA]</scope>
    <source>
        <strain evidence="4 5">DSM 27521</strain>
    </source>
</reference>
<dbReference type="EMBL" id="JACHFK010000021">
    <property type="protein sequence ID" value="MBB5379130.1"/>
    <property type="molecule type" value="Genomic_DNA"/>
</dbReference>
<feature type="domain" description="HTH luxR-type" evidence="2">
    <location>
        <begin position="73"/>
        <end position="138"/>
    </location>
</feature>
<protein>
    <submittedName>
        <fullName evidence="4">DNA-binding CsgD family transcriptional regulator</fullName>
    </submittedName>
</protein>
<evidence type="ECO:0000259" key="2">
    <source>
        <dbReference type="PROSITE" id="PS50043"/>
    </source>
</evidence>
<reference evidence="3" key="1">
    <citation type="journal article" date="2014" name="Int. J. Syst. Evol. Microbiol.">
        <title>Complete genome of a new Firmicutes species belonging to the dominant human colonic microbiota ('Ruminococcus bicirculans') reveals two chromosomes and a selective capacity to utilize plant glucans.</title>
        <authorList>
            <consortium name="NISC Comparative Sequencing Program"/>
            <person name="Wegmann U."/>
            <person name="Louis P."/>
            <person name="Goesmann A."/>
            <person name="Henrissat B."/>
            <person name="Duncan S.H."/>
            <person name="Flint H.J."/>
        </authorList>
    </citation>
    <scope>NUCLEOTIDE SEQUENCE</scope>
    <source>
        <strain evidence="3">CGMCC 1.18437</strain>
    </source>
</reference>
<dbReference type="EMBL" id="BNAJ01000022">
    <property type="protein sequence ID" value="GHF65025.1"/>
    <property type="molecule type" value="Genomic_DNA"/>
</dbReference>
<dbReference type="PANTHER" id="PTHR43214">
    <property type="entry name" value="TWO-COMPONENT RESPONSE REGULATOR"/>
    <property type="match status" value="1"/>
</dbReference>
<sequence length="144" mass="15804">MTWLLSSPTDVLAQLETTVVQRWAGSVTQYGCLCCGGFGRQRQHVIHTPDCGLTVLRAHVDAYLGGGEVGAAARERLRGLSDRNAQVLALVAEGLTNRDISARLGLSDRTVRNYLTQMFAVLDVHSRTQLARLAWQADLRTLVE</sequence>
<dbReference type="Gene3D" id="1.10.10.10">
    <property type="entry name" value="Winged helix-like DNA-binding domain superfamily/Winged helix DNA-binding domain"/>
    <property type="match status" value="1"/>
</dbReference>
<dbReference type="InterPro" id="IPR036388">
    <property type="entry name" value="WH-like_DNA-bd_sf"/>
</dbReference>
<evidence type="ECO:0000313" key="4">
    <source>
        <dbReference type="EMBL" id="MBB5379130.1"/>
    </source>
</evidence>
<keyword evidence="1 4" id="KW-0238">DNA-binding</keyword>
<dbReference type="SMART" id="SM00421">
    <property type="entry name" value="HTH_LUXR"/>
    <property type="match status" value="1"/>
</dbReference>
<accession>A0A7W8NSN3</accession>
<proteinExistence type="predicted"/>
<dbReference type="AlphaFoldDB" id="A0A7W8NSN3"/>
<name>A0A7W8NSN3_9DEIO</name>
<dbReference type="GO" id="GO:0006355">
    <property type="term" value="P:regulation of DNA-templated transcription"/>
    <property type="evidence" value="ECO:0007669"/>
    <property type="project" value="InterPro"/>
</dbReference>
<dbReference type="PANTHER" id="PTHR43214:SF42">
    <property type="entry name" value="TRANSCRIPTIONAL REGULATORY PROTEIN DESR"/>
    <property type="match status" value="1"/>
</dbReference>
<dbReference type="PRINTS" id="PR00038">
    <property type="entry name" value="HTHLUXR"/>
</dbReference>
<evidence type="ECO:0000313" key="5">
    <source>
        <dbReference type="Proteomes" id="UP000539473"/>
    </source>
</evidence>
<evidence type="ECO:0000313" key="6">
    <source>
        <dbReference type="Proteomes" id="UP000619376"/>
    </source>
</evidence>